<sequence length="73" mass="8406">MAIHVPFGDKQHQPTLYLDNFENNRLAVVALSEQIFDSSFQERPDNRVDNLPIKQICSWMEVADTDKEGEDQA</sequence>
<reference evidence="1" key="2">
    <citation type="submission" date="2017-06" db="EMBL/GenBank/DDBJ databases">
        <title>WGS assembly of Brachypodium distachyon.</title>
        <authorList>
            <consortium name="The International Brachypodium Initiative"/>
            <person name="Lucas S."/>
            <person name="Harmon-Smith M."/>
            <person name="Lail K."/>
            <person name="Tice H."/>
            <person name="Grimwood J."/>
            <person name="Bruce D."/>
            <person name="Barry K."/>
            <person name="Shu S."/>
            <person name="Lindquist E."/>
            <person name="Wang M."/>
            <person name="Pitluck S."/>
            <person name="Vogel J.P."/>
            <person name="Garvin D.F."/>
            <person name="Mockler T.C."/>
            <person name="Schmutz J."/>
            <person name="Rokhsar D."/>
            <person name="Bevan M.W."/>
        </authorList>
    </citation>
    <scope>NUCLEOTIDE SEQUENCE</scope>
    <source>
        <strain evidence="1">Bd21</strain>
    </source>
</reference>
<dbReference type="InParanoid" id="A0A2K2DMJ9"/>
<dbReference type="EMBL" id="CM000880">
    <property type="protein sequence ID" value="PNT75504.1"/>
    <property type="molecule type" value="Genomic_DNA"/>
</dbReference>
<organism evidence="1">
    <name type="scientific">Brachypodium distachyon</name>
    <name type="common">Purple false brome</name>
    <name type="synonym">Trachynia distachya</name>
    <dbReference type="NCBI Taxonomy" id="15368"/>
    <lineage>
        <taxon>Eukaryota</taxon>
        <taxon>Viridiplantae</taxon>
        <taxon>Streptophyta</taxon>
        <taxon>Embryophyta</taxon>
        <taxon>Tracheophyta</taxon>
        <taxon>Spermatophyta</taxon>
        <taxon>Magnoliopsida</taxon>
        <taxon>Liliopsida</taxon>
        <taxon>Poales</taxon>
        <taxon>Poaceae</taxon>
        <taxon>BOP clade</taxon>
        <taxon>Pooideae</taxon>
        <taxon>Stipodae</taxon>
        <taxon>Brachypodieae</taxon>
        <taxon>Brachypodium</taxon>
    </lineage>
</organism>
<keyword evidence="3" id="KW-1185">Reference proteome</keyword>
<dbReference type="AlphaFoldDB" id="A0A2K2DMJ9"/>
<dbReference type="Gramene" id="PNT75504">
    <property type="protein sequence ID" value="PNT75504"/>
    <property type="gene ID" value="BRADI_1g33695v3"/>
</dbReference>
<accession>A0A2K2DMJ9</accession>
<reference evidence="2" key="3">
    <citation type="submission" date="2018-08" db="UniProtKB">
        <authorList>
            <consortium name="EnsemblPlants"/>
        </authorList>
    </citation>
    <scope>IDENTIFICATION</scope>
    <source>
        <strain evidence="2">cv. Bd21</strain>
    </source>
</reference>
<evidence type="ECO:0000313" key="3">
    <source>
        <dbReference type="Proteomes" id="UP000008810"/>
    </source>
</evidence>
<evidence type="ECO:0000313" key="1">
    <source>
        <dbReference type="EMBL" id="PNT75504.1"/>
    </source>
</evidence>
<reference evidence="1 2" key="1">
    <citation type="journal article" date="2010" name="Nature">
        <title>Genome sequencing and analysis of the model grass Brachypodium distachyon.</title>
        <authorList>
            <consortium name="International Brachypodium Initiative"/>
        </authorList>
    </citation>
    <scope>NUCLEOTIDE SEQUENCE [LARGE SCALE GENOMIC DNA]</scope>
    <source>
        <strain evidence="1 2">Bd21</strain>
    </source>
</reference>
<name>A0A2K2DMJ9_BRADI</name>
<dbReference type="EnsemblPlants" id="PNT75504">
    <property type="protein sequence ID" value="PNT75504"/>
    <property type="gene ID" value="BRADI_1g33695v3"/>
</dbReference>
<protein>
    <submittedName>
        <fullName evidence="1 2">Uncharacterized protein</fullName>
    </submittedName>
</protein>
<gene>
    <name evidence="1" type="ORF">BRADI_1g33695v3</name>
</gene>
<evidence type="ECO:0000313" key="2">
    <source>
        <dbReference type="EnsemblPlants" id="PNT75504"/>
    </source>
</evidence>
<dbReference type="Proteomes" id="UP000008810">
    <property type="component" value="Chromosome 1"/>
</dbReference>
<proteinExistence type="predicted"/>